<gene>
    <name evidence="2" type="ORF">RMCC_1332</name>
</gene>
<organism evidence="2 3">
    <name type="scientific">Mycolicibacterium canariasense</name>
    <name type="common">Mycobacterium canariasense</name>
    <dbReference type="NCBI Taxonomy" id="228230"/>
    <lineage>
        <taxon>Bacteria</taxon>
        <taxon>Bacillati</taxon>
        <taxon>Actinomycetota</taxon>
        <taxon>Actinomycetes</taxon>
        <taxon>Mycobacteriales</taxon>
        <taxon>Mycobacteriaceae</taxon>
        <taxon>Mycolicibacterium</taxon>
    </lineage>
</organism>
<reference evidence="3" key="2">
    <citation type="submission" date="2016-02" db="EMBL/GenBank/DDBJ databases">
        <title>Draft genome sequence of five rapidly growing Mycobacterium species.</title>
        <authorList>
            <person name="Katahira K."/>
            <person name="Gotou Y."/>
            <person name="Iida K."/>
            <person name="Ogura Y."/>
            <person name="Hayashi T."/>
        </authorList>
    </citation>
    <scope>NUCLEOTIDE SEQUENCE [LARGE SCALE GENOMIC DNA]</scope>
    <source>
        <strain evidence="3">JCM15298</strain>
    </source>
</reference>
<reference evidence="3" key="1">
    <citation type="journal article" date="2016" name="Genome Announc.">
        <title>Draft Genome Sequences of Five Rapidly Growing Mycobacterium Species, M. thermoresistibile, M. fortuitum subsp. acetamidolyticum, M. canariasense, M. brisbanense, and M. novocastrense.</title>
        <authorList>
            <person name="Katahira K."/>
            <person name="Ogura Y."/>
            <person name="Gotoh Y."/>
            <person name="Hayashi T."/>
        </authorList>
    </citation>
    <scope>NUCLEOTIDE SEQUENCE [LARGE SCALE GENOMIC DNA]</scope>
    <source>
        <strain evidence="3">JCM15298</strain>
    </source>
</reference>
<dbReference type="AlphaFoldDB" id="A0A100WAD1"/>
<feature type="transmembrane region" description="Helical" evidence="1">
    <location>
        <begin position="7"/>
        <end position="29"/>
    </location>
</feature>
<keyword evidence="1" id="KW-0812">Transmembrane</keyword>
<name>A0A100WAD1_MYCCR</name>
<feature type="transmembrane region" description="Helical" evidence="1">
    <location>
        <begin position="35"/>
        <end position="54"/>
    </location>
</feature>
<keyword evidence="3" id="KW-1185">Reference proteome</keyword>
<dbReference type="EMBL" id="BCSY01000035">
    <property type="protein sequence ID" value="GAS94366.1"/>
    <property type="molecule type" value="Genomic_DNA"/>
</dbReference>
<protein>
    <submittedName>
        <fullName evidence="2">Uncharacterized protein</fullName>
    </submittedName>
</protein>
<feature type="transmembrane region" description="Helical" evidence="1">
    <location>
        <begin position="66"/>
        <end position="86"/>
    </location>
</feature>
<evidence type="ECO:0000313" key="2">
    <source>
        <dbReference type="EMBL" id="GAS94366.1"/>
    </source>
</evidence>
<dbReference type="Proteomes" id="UP000069443">
    <property type="component" value="Unassembled WGS sequence"/>
</dbReference>
<sequence length="92" mass="10031">MTLKYGPASFVAALANILLVNLCIWLFVLGMFGGYQYYLPLLTLDLVISYVLTLRRGTYAQVGRGMLIGWLSAPLSLVIFIGVFSIGKAIGI</sequence>
<accession>A0A100WAD1</accession>
<keyword evidence="1" id="KW-1133">Transmembrane helix</keyword>
<comment type="caution">
    <text evidence="2">The sequence shown here is derived from an EMBL/GenBank/DDBJ whole genome shotgun (WGS) entry which is preliminary data.</text>
</comment>
<evidence type="ECO:0000256" key="1">
    <source>
        <dbReference type="SAM" id="Phobius"/>
    </source>
</evidence>
<evidence type="ECO:0000313" key="3">
    <source>
        <dbReference type="Proteomes" id="UP000069443"/>
    </source>
</evidence>
<proteinExistence type="predicted"/>
<keyword evidence="1" id="KW-0472">Membrane</keyword>